<evidence type="ECO:0000256" key="1">
    <source>
        <dbReference type="SAM" id="MobiDB-lite"/>
    </source>
</evidence>
<dbReference type="OrthoDB" id="2552560at2759"/>
<name>A0A5C3FF70_PSEA2</name>
<proteinExistence type="predicted"/>
<dbReference type="EMBL" id="OOIQ01000001">
    <property type="protein sequence ID" value="SPO43053.1"/>
    <property type="molecule type" value="Genomic_DNA"/>
</dbReference>
<accession>A0A5C3FF70</accession>
<keyword evidence="3" id="KW-1185">Reference proteome</keyword>
<feature type="region of interest" description="Disordered" evidence="1">
    <location>
        <begin position="1"/>
        <end position="33"/>
    </location>
</feature>
<sequence>MSQTPTQTPSRRRAPVDTPGSVRSNTSTSDRSVLLERTEELELEIDELRRAIAAERERRRSTQRQLEKQRATDATRDEVRTTLLEKLRQMDDDALTALLGASVHSLARVIAGADSASWTAVDTGLVPSKSVGVEGTGSGADIDRRIALSQSAGVENELHRTRHVASVNTWLLDRQRRSNALVQSLAQFSYLDIDTLDQGSSGEGRSVHLAGSFARLFPIDIRFVIDDSGSSPAVQRLAIDIPSWLSTTLNTPHTLFSRLVKRNDLPAIMLMLRTMVPLLALRRNMFTSLMESYTDLVRSHIRAWESTHGVDFAPWYPPGTSRKRASSRVDETLGRSLIAADAETLVLQNTHGASLTLRFRIVWNRYGHAVPQLDAEPNVPGKLMDETASAFLQQFGDEFKHLCKVAVQQDGIVGWGDEEQDQAVGRWGLMPALHATVAAFFRLATDEASDTGSD</sequence>
<reference evidence="2" key="1">
    <citation type="submission" date="2018-03" db="EMBL/GenBank/DDBJ databases">
        <authorList>
            <person name="Guldener U."/>
        </authorList>
    </citation>
    <scope>NUCLEOTIDE SEQUENCE [LARGE SCALE GENOMIC DNA]</scope>
    <source>
        <strain evidence="2">ATCC34888</strain>
    </source>
</reference>
<dbReference type="AlphaFoldDB" id="A0A5C3FF70"/>
<protein>
    <submittedName>
        <fullName evidence="2">Uncharacterized protein</fullName>
    </submittedName>
</protein>
<gene>
    <name evidence="2" type="ORF">PSANT_00737</name>
</gene>
<feature type="compositionally biased region" description="Polar residues" evidence="1">
    <location>
        <begin position="21"/>
        <end position="31"/>
    </location>
</feature>
<dbReference type="RefSeq" id="XP_014659800.1">
    <property type="nucleotide sequence ID" value="XM_014804314.1"/>
</dbReference>
<organism evidence="2 3">
    <name type="scientific">Pseudozyma antarctica</name>
    <name type="common">Yeast</name>
    <name type="synonym">Candida antarctica</name>
    <dbReference type="NCBI Taxonomy" id="84753"/>
    <lineage>
        <taxon>Eukaryota</taxon>
        <taxon>Fungi</taxon>
        <taxon>Dikarya</taxon>
        <taxon>Basidiomycota</taxon>
        <taxon>Ustilaginomycotina</taxon>
        <taxon>Ustilaginomycetes</taxon>
        <taxon>Ustilaginales</taxon>
        <taxon>Ustilaginaceae</taxon>
        <taxon>Moesziomyces</taxon>
    </lineage>
</organism>
<dbReference type="Proteomes" id="UP000325008">
    <property type="component" value="Unassembled WGS sequence"/>
</dbReference>
<feature type="region of interest" description="Disordered" evidence="1">
    <location>
        <begin position="56"/>
        <end position="77"/>
    </location>
</feature>
<evidence type="ECO:0000313" key="2">
    <source>
        <dbReference type="EMBL" id="SPO43053.1"/>
    </source>
</evidence>
<evidence type="ECO:0000313" key="3">
    <source>
        <dbReference type="Proteomes" id="UP000325008"/>
    </source>
</evidence>
<comment type="caution">
    <text evidence="2">The sequence shown here is derived from an EMBL/GenBank/DDBJ whole genome shotgun (WGS) entry which is preliminary data.</text>
</comment>